<proteinExistence type="predicted"/>
<organism evidence="1 2">
    <name type="scientific">Streptococcus oralis</name>
    <dbReference type="NCBI Taxonomy" id="1303"/>
    <lineage>
        <taxon>Bacteria</taxon>
        <taxon>Bacillati</taxon>
        <taxon>Bacillota</taxon>
        <taxon>Bacilli</taxon>
        <taxon>Lactobacillales</taxon>
        <taxon>Streptococcaceae</taxon>
        <taxon>Streptococcus</taxon>
    </lineage>
</organism>
<protein>
    <recommendedName>
        <fullName evidence="3">Helix-hairpin-helix domain-containing protein</fullName>
    </recommendedName>
</protein>
<dbReference type="SUPFAM" id="SSF47794">
    <property type="entry name" value="Rad51 N-terminal domain-like"/>
    <property type="match status" value="1"/>
</dbReference>
<dbReference type="GO" id="GO:0000166">
    <property type="term" value="F:nucleotide binding"/>
    <property type="evidence" value="ECO:0007669"/>
    <property type="project" value="InterPro"/>
</dbReference>
<dbReference type="PATRIC" id="fig|1303.87.peg.2006"/>
<evidence type="ECO:0000313" key="1">
    <source>
        <dbReference type="EMBL" id="KXU13625.1"/>
    </source>
</evidence>
<reference evidence="1 2" key="1">
    <citation type="submission" date="2016-01" db="EMBL/GenBank/DDBJ databases">
        <title>Highly variable Streptococcus oralis are common among viridans streptococci isolated from primates.</title>
        <authorList>
            <person name="Denapaite D."/>
            <person name="Rieger M."/>
            <person name="Koendgen S."/>
            <person name="Brueckner R."/>
            <person name="Ochigava I."/>
            <person name="Kappeler P."/>
            <person name="Maetz-Rensing K."/>
            <person name="Leendertz F."/>
            <person name="Hakenbeck R."/>
        </authorList>
    </citation>
    <scope>NUCLEOTIDE SEQUENCE [LARGE SCALE GENOMIC DNA]</scope>
    <source>
        <strain evidence="1 2">DD17</strain>
    </source>
</reference>
<evidence type="ECO:0008006" key="3">
    <source>
        <dbReference type="Google" id="ProtNLM"/>
    </source>
</evidence>
<dbReference type="InterPro" id="IPR010995">
    <property type="entry name" value="DNA_repair_Rad51/TF_NusA_a-hlx"/>
</dbReference>
<comment type="caution">
    <text evidence="1">The sequence shown here is derived from an EMBL/GenBank/DDBJ whole genome shotgun (WGS) entry which is preliminary data.</text>
</comment>
<dbReference type="AlphaFoldDB" id="A0A139RG26"/>
<dbReference type="Proteomes" id="UP000072989">
    <property type="component" value="Unassembled WGS sequence"/>
</dbReference>
<dbReference type="EMBL" id="LQZE01000356">
    <property type="protein sequence ID" value="KXU13625.1"/>
    <property type="molecule type" value="Genomic_DNA"/>
</dbReference>
<gene>
    <name evidence="1" type="ORF">SORDD17_01675</name>
</gene>
<sequence length="56" mass="6510">MKGIRMDFVHIFVENGIRRSSDFKKWTEKEVLALKGIGSVTVKKLKENGIKFKNEK</sequence>
<name>A0A139RG26_STROR</name>
<evidence type="ECO:0000313" key="2">
    <source>
        <dbReference type="Proteomes" id="UP000072989"/>
    </source>
</evidence>
<accession>A0A139RG26</accession>